<evidence type="ECO:0000313" key="3">
    <source>
        <dbReference type="EMBL" id="GEK20539.1"/>
    </source>
</evidence>
<protein>
    <recommendedName>
        <fullName evidence="2">DUF4253 domain-containing protein</fullName>
    </recommendedName>
</protein>
<gene>
    <name evidence="3" type="ORF">CXY01_10590</name>
</gene>
<dbReference type="EMBL" id="BJUB01000002">
    <property type="protein sequence ID" value="GEK20539.1"/>
    <property type="molecule type" value="Genomic_DNA"/>
</dbReference>
<feature type="region of interest" description="Disordered" evidence="1">
    <location>
        <begin position="1"/>
        <end position="27"/>
    </location>
</feature>
<dbReference type="Proteomes" id="UP000321118">
    <property type="component" value="Unassembled WGS sequence"/>
</dbReference>
<name>A0A510V115_9CELL</name>
<dbReference type="Pfam" id="PF14062">
    <property type="entry name" value="DUF4253"/>
    <property type="match status" value="1"/>
</dbReference>
<keyword evidence="4" id="KW-1185">Reference proteome</keyword>
<evidence type="ECO:0000313" key="4">
    <source>
        <dbReference type="Proteomes" id="UP000321118"/>
    </source>
</evidence>
<dbReference type="InterPro" id="IPR025349">
    <property type="entry name" value="DUF4253"/>
</dbReference>
<sequence>MLRGTALEGMPVRPPRNPHPAGSPFTPPDSDVLVIEHVDPARVLELWRAARDVLPSTSRWPIAVAPEWNAWFRQVPDDELTALQSSIAGIDDARMFPRFVFDVPRAQEDWHGGWENVFRGAGLSARMAAELSDPVLDHEVDRWIHDRLMADPSLVAMVEGRLQPHVGTRAWFQPDSVELALLPTTSPWLAFEWVSYFGVDSDAPAFVAALERWHRTWGAELVASWGTMLQLTVTRRPQQGEEAWDLAGQLLAWAGSLQLSQWELALIVARSDTWFLHDRP</sequence>
<dbReference type="AlphaFoldDB" id="A0A510V115"/>
<organism evidence="3 4">
    <name type="scientific">Cellulomonas xylanilytica</name>
    <dbReference type="NCBI Taxonomy" id="233583"/>
    <lineage>
        <taxon>Bacteria</taxon>
        <taxon>Bacillati</taxon>
        <taxon>Actinomycetota</taxon>
        <taxon>Actinomycetes</taxon>
        <taxon>Micrococcales</taxon>
        <taxon>Cellulomonadaceae</taxon>
        <taxon>Cellulomonas</taxon>
    </lineage>
</organism>
<evidence type="ECO:0000256" key="1">
    <source>
        <dbReference type="SAM" id="MobiDB-lite"/>
    </source>
</evidence>
<proteinExistence type="predicted"/>
<evidence type="ECO:0000259" key="2">
    <source>
        <dbReference type="Pfam" id="PF14062"/>
    </source>
</evidence>
<reference evidence="3 4" key="1">
    <citation type="submission" date="2019-07" db="EMBL/GenBank/DDBJ databases">
        <title>Whole genome shotgun sequence of Cellulomonas xylanilytica NBRC 101102.</title>
        <authorList>
            <person name="Hosoyama A."/>
            <person name="Uohara A."/>
            <person name="Ohji S."/>
            <person name="Ichikawa N."/>
        </authorList>
    </citation>
    <scope>NUCLEOTIDE SEQUENCE [LARGE SCALE GENOMIC DNA]</scope>
    <source>
        <strain evidence="3 4">NBRC 101102</strain>
    </source>
</reference>
<comment type="caution">
    <text evidence="3">The sequence shown here is derived from an EMBL/GenBank/DDBJ whole genome shotgun (WGS) entry which is preliminary data.</text>
</comment>
<accession>A0A510V115</accession>
<feature type="domain" description="DUF4253" evidence="2">
    <location>
        <begin position="179"/>
        <end position="277"/>
    </location>
</feature>